<dbReference type="PANTHER" id="PTHR40446">
    <property type="entry name" value="N-ACETYLGLUCOSAMINE-1-PHOSPHODIESTER ALPHA-N-ACETYLGLUCOSAMINIDASE"/>
    <property type="match status" value="1"/>
</dbReference>
<evidence type="ECO:0000259" key="2">
    <source>
        <dbReference type="Pfam" id="PF09992"/>
    </source>
</evidence>
<dbReference type="Pfam" id="PF09992">
    <property type="entry name" value="NAGPA"/>
    <property type="match status" value="1"/>
</dbReference>
<proteinExistence type="predicted"/>
<feature type="region of interest" description="Disordered" evidence="1">
    <location>
        <begin position="349"/>
        <end position="583"/>
    </location>
</feature>
<name>A0ABX0J4P9_9BACL</name>
<accession>A0ABX0J4P9</accession>
<comment type="caution">
    <text evidence="3">The sequence shown here is derived from an EMBL/GenBank/DDBJ whole genome shotgun (WGS) entry which is preliminary data.</text>
</comment>
<feature type="domain" description="Phosphodiester glycosidase" evidence="2">
    <location>
        <begin position="138"/>
        <end position="314"/>
    </location>
</feature>
<dbReference type="PANTHER" id="PTHR40446:SF2">
    <property type="entry name" value="N-ACETYLGLUCOSAMINE-1-PHOSPHODIESTER ALPHA-N-ACETYLGLUCOSAMINIDASE"/>
    <property type="match status" value="1"/>
</dbReference>
<dbReference type="Proteomes" id="UP001165962">
    <property type="component" value="Unassembled WGS sequence"/>
</dbReference>
<gene>
    <name evidence="3" type="ORF">G9U52_09710</name>
</gene>
<dbReference type="EMBL" id="JAAOIW010000003">
    <property type="protein sequence ID" value="NHN30109.1"/>
    <property type="molecule type" value="Genomic_DNA"/>
</dbReference>
<evidence type="ECO:0000313" key="3">
    <source>
        <dbReference type="EMBL" id="NHN30109.1"/>
    </source>
</evidence>
<organism evidence="3 4">
    <name type="scientific">Paenibacillus agricola</name>
    <dbReference type="NCBI Taxonomy" id="2716264"/>
    <lineage>
        <taxon>Bacteria</taxon>
        <taxon>Bacillati</taxon>
        <taxon>Bacillota</taxon>
        <taxon>Bacilli</taxon>
        <taxon>Bacillales</taxon>
        <taxon>Paenibacillaceae</taxon>
        <taxon>Paenibacillus</taxon>
    </lineage>
</organism>
<keyword evidence="4" id="KW-1185">Reference proteome</keyword>
<dbReference type="InterPro" id="IPR018711">
    <property type="entry name" value="NAGPA"/>
</dbReference>
<evidence type="ECO:0000256" key="1">
    <source>
        <dbReference type="SAM" id="MobiDB-lite"/>
    </source>
</evidence>
<feature type="compositionally biased region" description="Low complexity" evidence="1">
    <location>
        <begin position="538"/>
        <end position="583"/>
    </location>
</feature>
<protein>
    <recommendedName>
        <fullName evidence="2">Phosphodiester glycosidase domain-containing protein</fullName>
    </recommendedName>
</protein>
<feature type="compositionally biased region" description="Polar residues" evidence="1">
    <location>
        <begin position="521"/>
        <end position="537"/>
    </location>
</feature>
<evidence type="ECO:0000313" key="4">
    <source>
        <dbReference type="Proteomes" id="UP001165962"/>
    </source>
</evidence>
<feature type="compositionally biased region" description="Low complexity" evidence="1">
    <location>
        <begin position="350"/>
        <end position="386"/>
    </location>
</feature>
<feature type="compositionally biased region" description="Polar residues" evidence="1">
    <location>
        <begin position="424"/>
        <end position="433"/>
    </location>
</feature>
<reference evidence="3" key="1">
    <citation type="submission" date="2020-03" db="EMBL/GenBank/DDBJ databases">
        <title>Draft sequencing of Paenibacilllus sp. S3N08.</title>
        <authorList>
            <person name="Kim D.-U."/>
        </authorList>
    </citation>
    <scope>NUCLEOTIDE SEQUENCE</scope>
    <source>
        <strain evidence="3">S3N08</strain>
    </source>
</reference>
<feature type="compositionally biased region" description="Low complexity" evidence="1">
    <location>
        <begin position="434"/>
        <end position="478"/>
    </location>
</feature>
<sequence length="583" mass="60580">MIFTLLTFLVSSFLFLTSPGTDIRIWMANSVIITQHREWAWIFVGTAQRDSMVSEMHQFIEENAEEKQQFSLIKHQPVQTIATRKNRTIDELIKVEDISGTFWKGKRMYVYDPKSIRLMTPAKAGEGEKISAMVKRTGAVAGVNAGGFDDPEGLGNGFAAIGAIISGGEVIYTDQESNTPQHIVGFTKDGTLVIGKYNMFELKEMGISEAASFYPRVIANGKPLPINDVSRAPRTAIAQKADGTVIFIIVDGRQTHSVGATLKEIQDIFLAENVINAGFLDGGASSELVVNGELVTKPSSRYGERRLPSAYLVYDHPEDAVANRVWDGLTTINAGGAFDHPDFLKEQAARKTNPKAATTPTTTPTKPVEPVKPTQTGAGTTTNGAGSKPAGSTETTTPAQKDNKTSVSPAPNSTTDPAKDVTKPVTSTGNPQQGNNPAGTGSTGSTATTPGTNTMPAAGTTAPANATPTGTSPTVPTTADPSIKVPAGGTLAPADNIAPPITPPASSDANVKSPAPVTAPVSDSTTKTTPAADTSVKTTAPVTAPTTTTPAANAPTGASNAAPLTVSPVTPVTPVAPTTPAAP</sequence>
<feature type="compositionally biased region" description="Polar residues" evidence="1">
    <location>
        <begin position="390"/>
        <end position="416"/>
    </location>
</feature>